<feature type="region of interest" description="Disordered" evidence="2">
    <location>
        <begin position="1286"/>
        <end position="1306"/>
    </location>
</feature>
<feature type="region of interest" description="Disordered" evidence="2">
    <location>
        <begin position="1007"/>
        <end position="1069"/>
    </location>
</feature>
<sequence>MLRRCIGRQMQCLLAFPRPPPLIQATSCCQRYISRGPFFGPSFFQGQIKWIEKKRPPLGPLQFDPPMSCDILCTDVNEPGPSGVSKQVRQVQQRVCLVGQVRRLSDKGPAGPKKVSVCMFSRKGKLYHKDNDKKTMETCLDKRNKCLCDKWRPRPRPKKRKKEKNIRKRLEELMEEGPERSFENEHLKLTAPKNSNERHPSRSQSDDSDSYYDCEEPKFTISNFINMLREKSEEIKDQLREGKLADHRRRNQQEDELILKYKDLYEKEMAKKVRSCDGSSVTNPPPIQKEPPQSVSNPNLEEPPKSQACETEEPRACETEEPKSILRPTSHQFETRKQVKLDQLVNYVREKNKEAMNNLKGCDKLIKECECQVQGLASAQNSKKPECPEAANKEAANHKQEKNEPCNNDTPRAQISDSSNSEKYKIDMADFKGKLERCERLQVQIADMVSKCISLVMGNVEKEPQASSPKKSAKKEDDHSFRYQRNCNEPIQSTDAIGTTKSSDKRLGGKETSILKSPETTSSIKRIHAKLYSSQKVDKPPSQYLTQQVDNIIRQCEDLKNEFEMRLHSTFSKSSVPNAGSNKAFRKQSPVEMEMRRRCTLDALKKKCEDAAIKKEAGNDEEDDEVEVLRKKQAELKKRLEKAKLKKQCALIRKAIEESEDDNLQGPSEVTFLGECRAALKSRFAREDQRRKWAESYLREKIEKIKRFDRSLSSKRSPTQLGFTQKSSIELKKNQVDPVMSKKCDEEEFIKKSAEEDFKKKVAQKDLKKKCAEEELNKKCAEVELKEKCAKEELKNECAKKELKKTGTREELKKKCAEAKLKKKCAEEELKKKCSEEELKKKCAEEALKKKCAKEELKKKCAEDELKRKCAEEKLKKKCAEDELKRKCAKEELKKKCAEDELKKKCAEEKLKKKCAEDELKKKCAEEKLKKKCAEEALKKKCSEDELKKKCAEEELKKKCSEEDLKKKCAADERKRKNEEMQLRLKCFEAKLKKKCEKIKNDELKEKNTEESLKNKGREEELKKKDKESSQEKLKTKSAKDEKKKRAEEEKKKLYKEKENNKSTEKDFKKKCDQAALKEKCAEEELKKKCAEEELKKECEEEEMKKKCAEEEMKKKCAEEELKEKCAEEELKKKCAKEELKKKCAEEELKNKCAEEEKKKKRAEEALKKKCAEEKLKKKCSEEMNKKKLSEKEVKEKSDKEELKKKGKEEDLKKESEEKPKTAALGIRNKENDCSEIYKDSQIQENRLMGELKRWWEEVDRNTKNIGGVPLNEHESEEIHNWLKRQKEKDTQAGKAKPRCAGPKDKGTLKLQSLDGIFLTSGLTSNRAPSSRGLLDALCDPLPRLRKRVHRNPSGFPPLTENIIGSGCGHGIIQHPEPCRIPLLGPNIFVRQILPRLKPLSINGNLRVYWLDAMFSSTTFSRRGYTRDESGRYSSLVWPYATFGGTNSDDESQK</sequence>
<evidence type="ECO:0000313" key="3">
    <source>
        <dbReference type="EMBL" id="KPU77114.1"/>
    </source>
</evidence>
<accession>A0A0P8XRD9</accession>
<feature type="region of interest" description="Disordered" evidence="2">
    <location>
        <begin position="380"/>
        <end position="421"/>
    </location>
</feature>
<evidence type="ECO:0000256" key="1">
    <source>
        <dbReference type="SAM" id="Coils"/>
    </source>
</evidence>
<evidence type="ECO:0000313" key="4">
    <source>
        <dbReference type="Proteomes" id="UP000007801"/>
    </source>
</evidence>
<feature type="compositionally biased region" description="Basic and acidic residues" evidence="2">
    <location>
        <begin position="383"/>
        <end position="404"/>
    </location>
</feature>
<feature type="compositionally biased region" description="Basic and acidic residues" evidence="2">
    <location>
        <begin position="1185"/>
        <end position="1221"/>
    </location>
</feature>
<name>A0A0P8XRD9_DROAN</name>
<feature type="compositionally biased region" description="Basic and acidic residues" evidence="2">
    <location>
        <begin position="173"/>
        <end position="188"/>
    </location>
</feature>
<feature type="compositionally biased region" description="Polar residues" evidence="2">
    <location>
        <begin position="405"/>
        <end position="419"/>
    </location>
</feature>
<dbReference type="PANTHER" id="PTHR38758:SF1">
    <property type="entry name" value="PROTEIN, PUTATIVE-RELATED"/>
    <property type="match status" value="1"/>
</dbReference>
<feature type="region of interest" description="Disordered" evidence="2">
    <location>
        <begin position="958"/>
        <end position="977"/>
    </location>
</feature>
<dbReference type="Proteomes" id="UP000007801">
    <property type="component" value="Unassembled WGS sequence"/>
</dbReference>
<dbReference type="PANTHER" id="PTHR38758">
    <property type="entry name" value="PUTATIVE-RELATED"/>
    <property type="match status" value="1"/>
</dbReference>
<proteinExistence type="predicted"/>
<dbReference type="EMBL" id="CH902619">
    <property type="protein sequence ID" value="KPU77114.1"/>
    <property type="molecule type" value="Genomic_DNA"/>
</dbReference>
<gene>
    <name evidence="3" type="primary">Dana\GF27185</name>
    <name evidence="3" type="ORF">GF27185</name>
</gene>
<feature type="region of interest" description="Disordered" evidence="2">
    <location>
        <begin position="275"/>
        <end position="335"/>
    </location>
</feature>
<organism evidence="3 4">
    <name type="scientific">Drosophila ananassae</name>
    <name type="common">Fruit fly</name>
    <dbReference type="NCBI Taxonomy" id="7217"/>
    <lineage>
        <taxon>Eukaryota</taxon>
        <taxon>Metazoa</taxon>
        <taxon>Ecdysozoa</taxon>
        <taxon>Arthropoda</taxon>
        <taxon>Hexapoda</taxon>
        <taxon>Insecta</taxon>
        <taxon>Pterygota</taxon>
        <taxon>Neoptera</taxon>
        <taxon>Endopterygota</taxon>
        <taxon>Diptera</taxon>
        <taxon>Brachycera</taxon>
        <taxon>Muscomorpha</taxon>
        <taxon>Ephydroidea</taxon>
        <taxon>Drosophilidae</taxon>
        <taxon>Drosophila</taxon>
        <taxon>Sophophora</taxon>
    </lineage>
</organism>
<keyword evidence="1" id="KW-0175">Coiled coil</keyword>
<keyword evidence="4" id="KW-1185">Reference proteome</keyword>
<feature type="region of interest" description="Disordered" evidence="2">
    <location>
        <begin position="1185"/>
        <end position="1226"/>
    </location>
</feature>
<dbReference type="KEGG" id="dan:26514594"/>
<dbReference type="GeneID" id="26514594"/>
<feature type="region of interest" description="Disordered" evidence="2">
    <location>
        <begin position="173"/>
        <end position="212"/>
    </location>
</feature>
<feature type="region of interest" description="Disordered" evidence="2">
    <location>
        <begin position="461"/>
        <end position="487"/>
    </location>
</feature>
<feature type="coiled-coil region" evidence="1">
    <location>
        <begin position="601"/>
        <end position="662"/>
    </location>
</feature>
<dbReference type="OrthoDB" id="7858918at2759"/>
<protein>
    <submittedName>
        <fullName evidence="3">Uncharacterized protein, isoform A</fullName>
    </submittedName>
</protein>
<reference evidence="3 4" key="1">
    <citation type="journal article" date="2007" name="Nature">
        <title>Evolution of genes and genomes on the Drosophila phylogeny.</title>
        <authorList>
            <consortium name="Drosophila 12 Genomes Consortium"/>
            <person name="Clark A.G."/>
            <person name="Eisen M.B."/>
            <person name="Smith D.R."/>
            <person name="Bergman C.M."/>
            <person name="Oliver B."/>
            <person name="Markow T.A."/>
            <person name="Kaufman T.C."/>
            <person name="Kellis M."/>
            <person name="Gelbart W."/>
            <person name="Iyer V.N."/>
            <person name="Pollard D.A."/>
            <person name="Sackton T.B."/>
            <person name="Larracuente A.M."/>
            <person name="Singh N.D."/>
            <person name="Abad J.P."/>
            <person name="Abt D.N."/>
            <person name="Adryan B."/>
            <person name="Aguade M."/>
            <person name="Akashi H."/>
            <person name="Anderson W.W."/>
            <person name="Aquadro C.F."/>
            <person name="Ardell D.H."/>
            <person name="Arguello R."/>
            <person name="Artieri C.G."/>
            <person name="Barbash D.A."/>
            <person name="Barker D."/>
            <person name="Barsanti P."/>
            <person name="Batterham P."/>
            <person name="Batzoglou S."/>
            <person name="Begun D."/>
            <person name="Bhutkar A."/>
            <person name="Blanco E."/>
            <person name="Bosak S.A."/>
            <person name="Bradley R.K."/>
            <person name="Brand A.D."/>
            <person name="Brent M.R."/>
            <person name="Brooks A.N."/>
            <person name="Brown R.H."/>
            <person name="Butlin R.K."/>
            <person name="Caggese C."/>
            <person name="Calvi B.R."/>
            <person name="Bernardo de Carvalho A."/>
            <person name="Caspi A."/>
            <person name="Castrezana S."/>
            <person name="Celniker S.E."/>
            <person name="Chang J.L."/>
            <person name="Chapple C."/>
            <person name="Chatterji S."/>
            <person name="Chinwalla A."/>
            <person name="Civetta A."/>
            <person name="Clifton S.W."/>
            <person name="Comeron J.M."/>
            <person name="Costello J.C."/>
            <person name="Coyne J.A."/>
            <person name="Daub J."/>
            <person name="David R.G."/>
            <person name="Delcher A.L."/>
            <person name="Delehaunty K."/>
            <person name="Do C.B."/>
            <person name="Ebling H."/>
            <person name="Edwards K."/>
            <person name="Eickbush T."/>
            <person name="Evans J.D."/>
            <person name="Filipski A."/>
            <person name="Findeiss S."/>
            <person name="Freyhult E."/>
            <person name="Fulton L."/>
            <person name="Fulton R."/>
            <person name="Garcia A.C."/>
            <person name="Gardiner A."/>
            <person name="Garfield D.A."/>
            <person name="Garvin B.E."/>
            <person name="Gibson G."/>
            <person name="Gilbert D."/>
            <person name="Gnerre S."/>
            <person name="Godfrey J."/>
            <person name="Good R."/>
            <person name="Gotea V."/>
            <person name="Gravely B."/>
            <person name="Greenberg A.J."/>
            <person name="Griffiths-Jones S."/>
            <person name="Gross S."/>
            <person name="Guigo R."/>
            <person name="Gustafson E.A."/>
            <person name="Haerty W."/>
            <person name="Hahn M.W."/>
            <person name="Halligan D.L."/>
            <person name="Halpern A.L."/>
            <person name="Halter G.M."/>
            <person name="Han M.V."/>
            <person name="Heger A."/>
            <person name="Hillier L."/>
            <person name="Hinrichs A.S."/>
            <person name="Holmes I."/>
            <person name="Hoskins R.A."/>
            <person name="Hubisz M.J."/>
            <person name="Hultmark D."/>
            <person name="Huntley M.A."/>
            <person name="Jaffe D.B."/>
            <person name="Jagadeeshan S."/>
            <person name="Jeck W.R."/>
            <person name="Johnson J."/>
            <person name="Jones C.D."/>
            <person name="Jordan W.C."/>
            <person name="Karpen G.H."/>
            <person name="Kataoka E."/>
            <person name="Keightley P.D."/>
            <person name="Kheradpour P."/>
            <person name="Kirkness E.F."/>
            <person name="Koerich L.B."/>
            <person name="Kristiansen K."/>
            <person name="Kudrna D."/>
            <person name="Kulathinal R.J."/>
            <person name="Kumar S."/>
            <person name="Kwok R."/>
            <person name="Lander E."/>
            <person name="Langley C.H."/>
            <person name="Lapoint R."/>
            <person name="Lazzaro B.P."/>
            <person name="Lee S.J."/>
            <person name="Levesque L."/>
            <person name="Li R."/>
            <person name="Lin C.F."/>
            <person name="Lin M.F."/>
            <person name="Lindblad-Toh K."/>
            <person name="Llopart A."/>
            <person name="Long M."/>
            <person name="Low L."/>
            <person name="Lozovsky E."/>
            <person name="Lu J."/>
            <person name="Luo M."/>
            <person name="Machado C.A."/>
            <person name="Makalowski W."/>
            <person name="Marzo M."/>
            <person name="Matsuda M."/>
            <person name="Matzkin L."/>
            <person name="McAllister B."/>
            <person name="McBride C.S."/>
            <person name="McKernan B."/>
            <person name="McKernan K."/>
            <person name="Mendez-Lago M."/>
            <person name="Minx P."/>
            <person name="Mollenhauer M.U."/>
            <person name="Montooth K."/>
            <person name="Mount S.M."/>
            <person name="Mu X."/>
            <person name="Myers E."/>
            <person name="Negre B."/>
            <person name="Newfeld S."/>
            <person name="Nielsen R."/>
            <person name="Noor M.A."/>
            <person name="O'Grady P."/>
            <person name="Pachter L."/>
            <person name="Papaceit M."/>
            <person name="Parisi M.J."/>
            <person name="Parisi M."/>
            <person name="Parts L."/>
            <person name="Pedersen J.S."/>
            <person name="Pesole G."/>
            <person name="Phillippy A.M."/>
            <person name="Ponting C.P."/>
            <person name="Pop M."/>
            <person name="Porcelli D."/>
            <person name="Powell J.R."/>
            <person name="Prohaska S."/>
            <person name="Pruitt K."/>
            <person name="Puig M."/>
            <person name="Quesneville H."/>
            <person name="Ram K.R."/>
            <person name="Rand D."/>
            <person name="Rasmussen M.D."/>
            <person name="Reed L.K."/>
            <person name="Reenan R."/>
            <person name="Reily A."/>
            <person name="Remington K.A."/>
            <person name="Rieger T.T."/>
            <person name="Ritchie M.G."/>
            <person name="Robin C."/>
            <person name="Rogers Y.H."/>
            <person name="Rohde C."/>
            <person name="Rozas J."/>
            <person name="Rubenfield M.J."/>
            <person name="Ruiz A."/>
            <person name="Russo S."/>
            <person name="Salzberg S.L."/>
            <person name="Sanchez-Gracia A."/>
            <person name="Saranga D.J."/>
            <person name="Sato H."/>
            <person name="Schaeffer S.W."/>
            <person name="Schatz M.C."/>
            <person name="Schlenke T."/>
            <person name="Schwartz R."/>
            <person name="Segarra C."/>
            <person name="Singh R.S."/>
            <person name="Sirot L."/>
            <person name="Sirota M."/>
            <person name="Sisneros N.B."/>
            <person name="Smith C.D."/>
            <person name="Smith T.F."/>
            <person name="Spieth J."/>
            <person name="Stage D.E."/>
            <person name="Stark A."/>
            <person name="Stephan W."/>
            <person name="Strausberg R.L."/>
            <person name="Strempel S."/>
            <person name="Sturgill D."/>
            <person name="Sutton G."/>
            <person name="Sutton G.G."/>
            <person name="Tao W."/>
            <person name="Teichmann S."/>
            <person name="Tobari Y.N."/>
            <person name="Tomimura Y."/>
            <person name="Tsolas J.M."/>
            <person name="Valente V.L."/>
            <person name="Venter E."/>
            <person name="Venter J.C."/>
            <person name="Vicario S."/>
            <person name="Vieira F.G."/>
            <person name="Vilella A.J."/>
            <person name="Villasante A."/>
            <person name="Walenz B."/>
            <person name="Wang J."/>
            <person name="Wasserman M."/>
            <person name="Watts T."/>
            <person name="Wilson D."/>
            <person name="Wilson R.K."/>
            <person name="Wing R.A."/>
            <person name="Wolfner M.F."/>
            <person name="Wong A."/>
            <person name="Wong G.K."/>
            <person name="Wu C.I."/>
            <person name="Wu G."/>
            <person name="Yamamoto D."/>
            <person name="Yang H.P."/>
            <person name="Yang S.P."/>
            <person name="Yorke J.A."/>
            <person name="Yoshida K."/>
            <person name="Zdobnov E."/>
            <person name="Zhang P."/>
            <person name="Zhang Y."/>
            <person name="Zimin A.V."/>
            <person name="Baldwin J."/>
            <person name="Abdouelleil A."/>
            <person name="Abdulkadir J."/>
            <person name="Abebe A."/>
            <person name="Abera B."/>
            <person name="Abreu J."/>
            <person name="Acer S.C."/>
            <person name="Aftuck L."/>
            <person name="Alexander A."/>
            <person name="An P."/>
            <person name="Anderson E."/>
            <person name="Anderson S."/>
            <person name="Arachi H."/>
            <person name="Azer M."/>
            <person name="Bachantsang P."/>
            <person name="Barry A."/>
            <person name="Bayul T."/>
            <person name="Berlin A."/>
            <person name="Bessette D."/>
            <person name="Bloom T."/>
            <person name="Blye J."/>
            <person name="Boguslavskiy L."/>
            <person name="Bonnet C."/>
            <person name="Boukhgalter B."/>
            <person name="Bourzgui I."/>
            <person name="Brown A."/>
            <person name="Cahill P."/>
            <person name="Channer S."/>
            <person name="Cheshatsang Y."/>
            <person name="Chuda L."/>
            <person name="Citroen M."/>
            <person name="Collymore A."/>
            <person name="Cooke P."/>
            <person name="Costello M."/>
            <person name="D'Aco K."/>
            <person name="Daza R."/>
            <person name="De Haan G."/>
            <person name="DeGray S."/>
            <person name="DeMaso C."/>
            <person name="Dhargay N."/>
            <person name="Dooley K."/>
            <person name="Dooley E."/>
            <person name="Doricent M."/>
            <person name="Dorje P."/>
            <person name="Dorjee K."/>
            <person name="Dupes A."/>
            <person name="Elong R."/>
            <person name="Falk J."/>
            <person name="Farina A."/>
            <person name="Faro S."/>
            <person name="Ferguson D."/>
            <person name="Fisher S."/>
            <person name="Foley C.D."/>
            <person name="Franke A."/>
            <person name="Friedrich D."/>
            <person name="Gadbois L."/>
            <person name="Gearin G."/>
            <person name="Gearin C.R."/>
            <person name="Giannoukos G."/>
            <person name="Goode T."/>
            <person name="Graham J."/>
            <person name="Grandbois E."/>
            <person name="Grewal S."/>
            <person name="Gyaltsen K."/>
            <person name="Hafez N."/>
            <person name="Hagos B."/>
            <person name="Hall J."/>
            <person name="Henson C."/>
            <person name="Hollinger A."/>
            <person name="Honan T."/>
            <person name="Huard M.D."/>
            <person name="Hughes L."/>
            <person name="Hurhula B."/>
            <person name="Husby M.E."/>
            <person name="Kamat A."/>
            <person name="Kanga B."/>
            <person name="Kashin S."/>
            <person name="Khazanovich D."/>
            <person name="Kisner P."/>
            <person name="Lance K."/>
            <person name="Lara M."/>
            <person name="Lee W."/>
            <person name="Lennon N."/>
            <person name="Letendre F."/>
            <person name="LeVine R."/>
            <person name="Lipovsky A."/>
            <person name="Liu X."/>
            <person name="Liu J."/>
            <person name="Liu S."/>
            <person name="Lokyitsang T."/>
            <person name="Lokyitsang Y."/>
            <person name="Lubonja R."/>
            <person name="Lui A."/>
            <person name="MacDonald P."/>
            <person name="Magnisalis V."/>
            <person name="Maru K."/>
            <person name="Matthews C."/>
            <person name="McCusker W."/>
            <person name="McDonough S."/>
            <person name="Mehta T."/>
            <person name="Meldrim J."/>
            <person name="Meneus L."/>
            <person name="Mihai O."/>
            <person name="Mihalev A."/>
            <person name="Mihova T."/>
            <person name="Mittelman R."/>
            <person name="Mlenga V."/>
            <person name="Montmayeur A."/>
            <person name="Mulrain L."/>
            <person name="Navidi A."/>
            <person name="Naylor J."/>
            <person name="Negash T."/>
            <person name="Nguyen T."/>
            <person name="Nguyen N."/>
            <person name="Nicol R."/>
            <person name="Norbu C."/>
            <person name="Norbu N."/>
            <person name="Novod N."/>
            <person name="O'Neill B."/>
            <person name="Osman S."/>
            <person name="Markiewicz E."/>
            <person name="Oyono O.L."/>
            <person name="Patti C."/>
            <person name="Phunkhang P."/>
            <person name="Pierre F."/>
            <person name="Priest M."/>
            <person name="Raghuraman S."/>
            <person name="Rege F."/>
            <person name="Reyes R."/>
            <person name="Rise C."/>
            <person name="Rogov P."/>
            <person name="Ross K."/>
            <person name="Ryan E."/>
            <person name="Settipalli S."/>
            <person name="Shea T."/>
            <person name="Sherpa N."/>
            <person name="Shi L."/>
            <person name="Shih D."/>
            <person name="Sparrow T."/>
            <person name="Spaulding J."/>
            <person name="Stalker J."/>
            <person name="Stange-Thomann N."/>
            <person name="Stavropoulos S."/>
            <person name="Stone C."/>
            <person name="Strader C."/>
            <person name="Tesfaye S."/>
            <person name="Thomson T."/>
            <person name="Thoulutsang Y."/>
            <person name="Thoulutsang D."/>
            <person name="Topham K."/>
            <person name="Topping I."/>
            <person name="Tsamla T."/>
            <person name="Vassiliev H."/>
            <person name="Vo A."/>
            <person name="Wangchuk T."/>
            <person name="Wangdi T."/>
            <person name="Weiand M."/>
            <person name="Wilkinson J."/>
            <person name="Wilson A."/>
            <person name="Yadav S."/>
            <person name="Young G."/>
            <person name="Yu Q."/>
            <person name="Zembek L."/>
            <person name="Zhong D."/>
            <person name="Zimmer A."/>
            <person name="Zwirko Z."/>
            <person name="Jaffe D.B."/>
            <person name="Alvarez P."/>
            <person name="Brockman W."/>
            <person name="Butler J."/>
            <person name="Chin C."/>
            <person name="Gnerre S."/>
            <person name="Grabherr M."/>
            <person name="Kleber M."/>
            <person name="Mauceli E."/>
            <person name="MacCallum I."/>
        </authorList>
    </citation>
    <scope>NUCLEOTIDE SEQUENCE [LARGE SCALE GENOMIC DNA]</scope>
    <source>
        <strain evidence="4">Tucson 14024-0371.13</strain>
    </source>
</reference>
<feature type="compositionally biased region" description="Basic and acidic residues" evidence="2">
    <location>
        <begin position="312"/>
        <end position="324"/>
    </location>
</feature>
<evidence type="ECO:0000256" key="2">
    <source>
        <dbReference type="SAM" id="MobiDB-lite"/>
    </source>
</evidence>